<protein>
    <submittedName>
        <fullName evidence="2">Uncharacterized protein</fullName>
    </submittedName>
</protein>
<comment type="caution">
    <text evidence="2">The sequence shown here is derived from an EMBL/GenBank/DDBJ whole genome shotgun (WGS) entry which is preliminary data.</text>
</comment>
<dbReference type="EMBL" id="BGZK01001334">
    <property type="protein sequence ID" value="GBP77524.1"/>
    <property type="molecule type" value="Genomic_DNA"/>
</dbReference>
<evidence type="ECO:0000313" key="2">
    <source>
        <dbReference type="EMBL" id="GBP77524.1"/>
    </source>
</evidence>
<feature type="region of interest" description="Disordered" evidence="1">
    <location>
        <begin position="104"/>
        <end position="127"/>
    </location>
</feature>
<keyword evidence="3" id="KW-1185">Reference proteome</keyword>
<feature type="region of interest" description="Disordered" evidence="1">
    <location>
        <begin position="1"/>
        <end position="28"/>
    </location>
</feature>
<sequence length="151" mass="16422">MVHSPLIASREKDKMTHGTEAQTTGRDLDERASVLQSVLETRRGHYARRRINKVRRRPAAARPWARPVACARRATAVDGHFDRASLKRIYERISVFEKGYGGPLAAGRARGRRAGGRPCDNGRRKRPSVTASLGALTAAIGAGATCARPAP</sequence>
<proteinExistence type="predicted"/>
<evidence type="ECO:0000256" key="1">
    <source>
        <dbReference type="SAM" id="MobiDB-lite"/>
    </source>
</evidence>
<accession>A0A4C1YRL3</accession>
<organism evidence="2 3">
    <name type="scientific">Eumeta variegata</name>
    <name type="common">Bagworm moth</name>
    <name type="synonym">Eumeta japonica</name>
    <dbReference type="NCBI Taxonomy" id="151549"/>
    <lineage>
        <taxon>Eukaryota</taxon>
        <taxon>Metazoa</taxon>
        <taxon>Ecdysozoa</taxon>
        <taxon>Arthropoda</taxon>
        <taxon>Hexapoda</taxon>
        <taxon>Insecta</taxon>
        <taxon>Pterygota</taxon>
        <taxon>Neoptera</taxon>
        <taxon>Endopterygota</taxon>
        <taxon>Lepidoptera</taxon>
        <taxon>Glossata</taxon>
        <taxon>Ditrysia</taxon>
        <taxon>Tineoidea</taxon>
        <taxon>Psychidae</taxon>
        <taxon>Oiketicinae</taxon>
        <taxon>Eumeta</taxon>
    </lineage>
</organism>
<dbReference type="Proteomes" id="UP000299102">
    <property type="component" value="Unassembled WGS sequence"/>
</dbReference>
<reference evidence="2 3" key="1">
    <citation type="journal article" date="2019" name="Commun. Biol.">
        <title>The bagworm genome reveals a unique fibroin gene that provides high tensile strength.</title>
        <authorList>
            <person name="Kono N."/>
            <person name="Nakamura H."/>
            <person name="Ohtoshi R."/>
            <person name="Tomita M."/>
            <person name="Numata K."/>
            <person name="Arakawa K."/>
        </authorList>
    </citation>
    <scope>NUCLEOTIDE SEQUENCE [LARGE SCALE GENOMIC DNA]</scope>
</reference>
<evidence type="ECO:0000313" key="3">
    <source>
        <dbReference type="Proteomes" id="UP000299102"/>
    </source>
</evidence>
<dbReference type="AlphaFoldDB" id="A0A4C1YRL3"/>
<name>A0A4C1YRL3_EUMVA</name>
<gene>
    <name evidence="2" type="ORF">EVAR_98977_1</name>
</gene>